<dbReference type="PANTHER" id="PTHR10701:SF5">
    <property type="entry name" value="N-ALPHA-ACETYLTRANSFERASE 38, NATC AUXILIARY SUBUNIT"/>
    <property type="match status" value="1"/>
</dbReference>
<dbReference type="PANTHER" id="PTHR10701">
    <property type="entry name" value="SMALL NUCLEAR RIBONUCLEOPROTEIN-ASSOCIATED PROTEIN B AND N"/>
    <property type="match status" value="1"/>
</dbReference>
<accession>A0ABR4N8X3</accession>
<organism evidence="1 2">
    <name type="scientific">Polyrhizophydium stewartii</name>
    <dbReference type="NCBI Taxonomy" id="2732419"/>
    <lineage>
        <taxon>Eukaryota</taxon>
        <taxon>Fungi</taxon>
        <taxon>Fungi incertae sedis</taxon>
        <taxon>Chytridiomycota</taxon>
        <taxon>Chytridiomycota incertae sedis</taxon>
        <taxon>Chytridiomycetes</taxon>
        <taxon>Rhizophydiales</taxon>
        <taxon>Rhizophydiales incertae sedis</taxon>
        <taxon>Polyrhizophydium</taxon>
    </lineage>
</organism>
<name>A0ABR4N8X3_9FUNG</name>
<dbReference type="Gene3D" id="2.30.30.100">
    <property type="match status" value="1"/>
</dbReference>
<evidence type="ECO:0000313" key="2">
    <source>
        <dbReference type="Proteomes" id="UP001527925"/>
    </source>
</evidence>
<comment type="caution">
    <text evidence="1">The sequence shown here is derived from an EMBL/GenBank/DDBJ whole genome shotgun (WGS) entry which is preliminary data.</text>
</comment>
<dbReference type="SUPFAM" id="SSF50182">
    <property type="entry name" value="Sm-like ribonucleoproteins"/>
    <property type="match status" value="1"/>
</dbReference>
<gene>
    <name evidence="1" type="primary">NAA38</name>
    <name evidence="1" type="ORF">HK105_204399</name>
</gene>
<reference evidence="1 2" key="1">
    <citation type="submission" date="2023-09" db="EMBL/GenBank/DDBJ databases">
        <title>Pangenome analysis of Batrachochytrium dendrobatidis and related Chytrids.</title>
        <authorList>
            <person name="Yacoub M.N."/>
            <person name="Stajich J.E."/>
            <person name="James T.Y."/>
        </authorList>
    </citation>
    <scope>NUCLEOTIDE SEQUENCE [LARGE SCALE GENOMIC DNA]</scope>
    <source>
        <strain evidence="1 2">JEL0888</strain>
    </source>
</reference>
<protein>
    <submittedName>
        <fullName evidence="1">N(Alpha)-acetyltransferase 38, NatC auxiliary</fullName>
    </submittedName>
</protein>
<keyword evidence="2" id="KW-1185">Reference proteome</keyword>
<dbReference type="Proteomes" id="UP001527925">
    <property type="component" value="Unassembled WGS sequence"/>
</dbReference>
<proteinExistence type="predicted"/>
<evidence type="ECO:0000313" key="1">
    <source>
        <dbReference type="EMBL" id="KAL2915975.1"/>
    </source>
</evidence>
<sequence>MDEQPALVAAAEGLGLAADGSETGSKERLKALLNRKARVTTTDGRVFVGFFVCLDNSGSMILSATEEFPPSGCRCSPLRFTILHRLTHGTVILTWAEMETY</sequence>
<dbReference type="InterPro" id="IPR050914">
    <property type="entry name" value="snRNP_SmB/NAA38-like"/>
</dbReference>
<dbReference type="InterPro" id="IPR010920">
    <property type="entry name" value="LSM_dom_sf"/>
</dbReference>
<dbReference type="EMBL" id="JADGIZ020000019">
    <property type="protein sequence ID" value="KAL2915975.1"/>
    <property type="molecule type" value="Genomic_DNA"/>
</dbReference>